<comment type="caution">
    <text evidence="1">The sequence shown here is derived from an EMBL/GenBank/DDBJ whole genome shotgun (WGS) entry which is preliminary data.</text>
</comment>
<evidence type="ECO:0000313" key="2">
    <source>
        <dbReference type="Proteomes" id="UP000004508"/>
    </source>
</evidence>
<dbReference type="Proteomes" id="UP000004508">
    <property type="component" value="Unassembled WGS sequence"/>
</dbReference>
<evidence type="ECO:0000313" key="1">
    <source>
        <dbReference type="EMBL" id="EFH79560.1"/>
    </source>
</evidence>
<protein>
    <submittedName>
        <fullName evidence="1">Uncharacterized protein</fullName>
    </submittedName>
</protein>
<dbReference type="AlphaFoldDB" id="D6U8V2"/>
<accession>D6U8V2</accession>
<dbReference type="InParanoid" id="D6U8V2"/>
<proteinExistence type="predicted"/>
<organism evidence="1 2">
    <name type="scientific">Ktedonobacter racemifer DSM 44963</name>
    <dbReference type="NCBI Taxonomy" id="485913"/>
    <lineage>
        <taxon>Bacteria</taxon>
        <taxon>Bacillati</taxon>
        <taxon>Chloroflexota</taxon>
        <taxon>Ktedonobacteria</taxon>
        <taxon>Ktedonobacterales</taxon>
        <taxon>Ktedonobacteraceae</taxon>
        <taxon>Ktedonobacter</taxon>
    </lineage>
</organism>
<reference evidence="1 2" key="1">
    <citation type="journal article" date="2011" name="Stand. Genomic Sci.">
        <title>Non-contiguous finished genome sequence and contextual data of the filamentous soil bacterium Ktedonobacter racemifer type strain (SOSP1-21).</title>
        <authorList>
            <person name="Chang Y.J."/>
            <person name="Land M."/>
            <person name="Hauser L."/>
            <person name="Chertkov O."/>
            <person name="Del Rio T.G."/>
            <person name="Nolan M."/>
            <person name="Copeland A."/>
            <person name="Tice H."/>
            <person name="Cheng J.F."/>
            <person name="Lucas S."/>
            <person name="Han C."/>
            <person name="Goodwin L."/>
            <person name="Pitluck S."/>
            <person name="Ivanova N."/>
            <person name="Ovchinikova G."/>
            <person name="Pati A."/>
            <person name="Chen A."/>
            <person name="Palaniappan K."/>
            <person name="Mavromatis K."/>
            <person name="Liolios K."/>
            <person name="Brettin T."/>
            <person name="Fiebig A."/>
            <person name="Rohde M."/>
            <person name="Abt B."/>
            <person name="Goker M."/>
            <person name="Detter J.C."/>
            <person name="Woyke T."/>
            <person name="Bristow J."/>
            <person name="Eisen J.A."/>
            <person name="Markowitz V."/>
            <person name="Hugenholtz P."/>
            <person name="Kyrpides N.C."/>
            <person name="Klenk H.P."/>
            <person name="Lapidus A."/>
        </authorList>
    </citation>
    <scope>NUCLEOTIDE SEQUENCE [LARGE SCALE GENOMIC DNA]</scope>
    <source>
        <strain evidence="2">DSM 44963</strain>
    </source>
</reference>
<name>D6U8V2_KTERA</name>
<dbReference type="STRING" id="485913.Krac_0009"/>
<sequence>MQADVLVSSALQGSHSLASCLQGGATVGACGTFFLGSLLPIGEVRCQGRLLEELSFQSTHALSYSLLNLTKGGFGVGKTPFFHATEHLCAQFLPTFFQRFVHGCLLFFFSLSYHLLSPLPISLQKIDVHQRAFIPCKHTIPYGMI</sequence>
<dbReference type="EMBL" id="ADVG01000007">
    <property type="protein sequence ID" value="EFH79560.1"/>
    <property type="molecule type" value="Genomic_DNA"/>
</dbReference>
<keyword evidence="2" id="KW-1185">Reference proteome</keyword>
<gene>
    <name evidence="1" type="ORF">Krac_0009</name>
</gene>